<evidence type="ECO:0000313" key="3">
    <source>
        <dbReference type="Proteomes" id="UP000017133"/>
    </source>
</evidence>
<proteinExistence type="predicted"/>
<protein>
    <recommendedName>
        <fullName evidence="1">Solute-binding protein family 5 domain-containing protein</fullName>
    </recommendedName>
</protein>
<comment type="caution">
    <text evidence="2">The sequence shown here is derived from an EMBL/GenBank/DDBJ whole genome shotgun (WGS) entry which is preliminary data.</text>
</comment>
<dbReference type="SUPFAM" id="SSF53850">
    <property type="entry name" value="Periplasmic binding protein-like II"/>
    <property type="match status" value="1"/>
</dbReference>
<dbReference type="InterPro" id="IPR039424">
    <property type="entry name" value="SBP_5"/>
</dbReference>
<dbReference type="Proteomes" id="UP000017133">
    <property type="component" value="Unassembled WGS sequence"/>
</dbReference>
<dbReference type="GO" id="GO:0015833">
    <property type="term" value="P:peptide transport"/>
    <property type="evidence" value="ECO:0007669"/>
    <property type="project" value="TreeGrafter"/>
</dbReference>
<dbReference type="PANTHER" id="PTHR30290">
    <property type="entry name" value="PERIPLASMIC BINDING COMPONENT OF ABC TRANSPORTER"/>
    <property type="match status" value="1"/>
</dbReference>
<gene>
    <name evidence="2" type="ORF">O185_18610</name>
</gene>
<dbReference type="GO" id="GO:1904680">
    <property type="term" value="F:peptide transmembrane transporter activity"/>
    <property type="evidence" value="ECO:0007669"/>
    <property type="project" value="TreeGrafter"/>
</dbReference>
<feature type="domain" description="Solute-binding protein family 5" evidence="1">
    <location>
        <begin position="2"/>
        <end position="162"/>
    </location>
</feature>
<accession>U7QUQ0</accession>
<keyword evidence="3" id="KW-1185">Reference proteome</keyword>
<dbReference type="InterPro" id="IPR000914">
    <property type="entry name" value="SBP_5_dom"/>
</dbReference>
<dbReference type="Pfam" id="PF00496">
    <property type="entry name" value="SBP_bac_5"/>
    <property type="match status" value="1"/>
</dbReference>
<dbReference type="PANTHER" id="PTHR30290:SF23">
    <property type="entry name" value="PERIPLASMIC MUREIN PEPTIDE-BINDING PROTEIN"/>
    <property type="match status" value="1"/>
</dbReference>
<organism evidence="2 3">
    <name type="scientific">Photorhabdus temperata J3</name>
    <dbReference type="NCBI Taxonomy" id="1389415"/>
    <lineage>
        <taxon>Bacteria</taxon>
        <taxon>Pseudomonadati</taxon>
        <taxon>Pseudomonadota</taxon>
        <taxon>Gammaproteobacteria</taxon>
        <taxon>Enterobacterales</taxon>
        <taxon>Morganellaceae</taxon>
        <taxon>Photorhabdus</taxon>
    </lineage>
</organism>
<sequence>MYSWQRLVTPVNTSPFAWFAALAGIENAQEIIDGKLPAVKLGVKAIDTHILQVTLNRPVPYFPNLTANFSLYPVNKKTVEKYGKEWIKVGNLVGNGAFKLHDRVVNEKIVLTPNPYYWDHKKTVLTKVTFVPINQESHATKRYLAGDLDITESFPKNMYKKLRHELPGRSIRRINWAPIITPLTPNEPQPMMPECVKRFLWQLTVKLLRKKYWEQERNPPGISRRM</sequence>
<dbReference type="GO" id="GO:0030288">
    <property type="term" value="C:outer membrane-bounded periplasmic space"/>
    <property type="evidence" value="ECO:0007669"/>
    <property type="project" value="TreeGrafter"/>
</dbReference>
<dbReference type="EMBL" id="AXDT01000187">
    <property type="protein sequence ID" value="ERT11598.1"/>
    <property type="molecule type" value="Genomic_DNA"/>
</dbReference>
<dbReference type="PATRIC" id="fig|1389415.4.peg.3717"/>
<evidence type="ECO:0000259" key="1">
    <source>
        <dbReference type="Pfam" id="PF00496"/>
    </source>
</evidence>
<dbReference type="Gene3D" id="3.90.76.10">
    <property type="entry name" value="Dipeptide-binding Protein, Domain 1"/>
    <property type="match status" value="1"/>
</dbReference>
<name>U7QUQ0_PHOTE</name>
<reference evidence="2 3" key="1">
    <citation type="submission" date="2013-10" db="EMBL/GenBank/DDBJ databases">
        <title>Whole Genome Shotgun Sequence of Photorhabdus temperata J3.</title>
        <authorList>
            <person name="Park G.-S."/>
            <person name="Hong S.-J."/>
            <person name="Shin J.-H."/>
        </authorList>
    </citation>
    <scope>NUCLEOTIDE SEQUENCE [LARGE SCALE GENOMIC DNA]</scope>
    <source>
        <strain evidence="2 3">J3</strain>
    </source>
</reference>
<dbReference type="AlphaFoldDB" id="U7QUQ0"/>
<evidence type="ECO:0000313" key="2">
    <source>
        <dbReference type="EMBL" id="ERT11598.1"/>
    </source>
</evidence>
<dbReference type="Gene3D" id="3.40.190.10">
    <property type="entry name" value="Periplasmic binding protein-like II"/>
    <property type="match status" value="1"/>
</dbReference>